<keyword evidence="1" id="KW-0812">Transmembrane</keyword>
<proteinExistence type="predicted"/>
<dbReference type="Proteomes" id="UP001232245">
    <property type="component" value="Unassembled WGS sequence"/>
</dbReference>
<name>A0ABT9YVT7_9BACI</name>
<organism evidence="2 3">
    <name type="scientific">Metabacillus niabensis</name>
    <dbReference type="NCBI Taxonomy" id="324854"/>
    <lineage>
        <taxon>Bacteria</taxon>
        <taxon>Bacillati</taxon>
        <taxon>Bacillota</taxon>
        <taxon>Bacilli</taxon>
        <taxon>Bacillales</taxon>
        <taxon>Bacillaceae</taxon>
        <taxon>Metabacillus</taxon>
    </lineage>
</organism>
<evidence type="ECO:0000256" key="1">
    <source>
        <dbReference type="SAM" id="Phobius"/>
    </source>
</evidence>
<accession>A0ABT9YVT7</accession>
<keyword evidence="3" id="KW-1185">Reference proteome</keyword>
<dbReference type="EMBL" id="JAUSTZ010000001">
    <property type="protein sequence ID" value="MDQ0224110.1"/>
    <property type="molecule type" value="Genomic_DNA"/>
</dbReference>
<keyword evidence="1" id="KW-0472">Membrane</keyword>
<feature type="transmembrane region" description="Helical" evidence="1">
    <location>
        <begin position="81"/>
        <end position="102"/>
    </location>
</feature>
<protein>
    <recommendedName>
        <fullName evidence="4">DUF1294 domain-containing protein</fullName>
    </recommendedName>
</protein>
<evidence type="ECO:0000313" key="3">
    <source>
        <dbReference type="Proteomes" id="UP001232245"/>
    </source>
</evidence>
<evidence type="ECO:0000313" key="2">
    <source>
        <dbReference type="EMBL" id="MDQ0224110.1"/>
    </source>
</evidence>
<evidence type="ECO:0008006" key="4">
    <source>
        <dbReference type="Google" id="ProtNLM"/>
    </source>
</evidence>
<gene>
    <name evidence="2" type="ORF">J2S02_000432</name>
</gene>
<sequence length="113" mass="13495">MIEELVHVFKMLFAYYLSIQWGSVLLFLVIEWAMVDFFELGTYKKANSIFQKITNFFMYGFIGSGYILYKKFEKNKWLVRKIYMLIALVLHGILAIIIYFVITFPLEFIVGFF</sequence>
<feature type="transmembrane region" description="Helical" evidence="1">
    <location>
        <begin position="12"/>
        <end position="33"/>
    </location>
</feature>
<keyword evidence="1" id="KW-1133">Transmembrane helix</keyword>
<feature type="transmembrane region" description="Helical" evidence="1">
    <location>
        <begin position="53"/>
        <end position="69"/>
    </location>
</feature>
<comment type="caution">
    <text evidence="2">The sequence shown here is derived from an EMBL/GenBank/DDBJ whole genome shotgun (WGS) entry which is preliminary data.</text>
</comment>
<reference evidence="2 3" key="1">
    <citation type="submission" date="2023-07" db="EMBL/GenBank/DDBJ databases">
        <title>Genomic Encyclopedia of Type Strains, Phase IV (KMG-IV): sequencing the most valuable type-strain genomes for metagenomic binning, comparative biology and taxonomic classification.</title>
        <authorList>
            <person name="Goeker M."/>
        </authorList>
    </citation>
    <scope>NUCLEOTIDE SEQUENCE [LARGE SCALE GENOMIC DNA]</scope>
    <source>
        <strain evidence="2 3">DSM 17723</strain>
    </source>
</reference>